<keyword evidence="3" id="KW-1185">Reference proteome</keyword>
<name>A0A7W7RHB2_9ACTN</name>
<evidence type="ECO:0000313" key="3">
    <source>
        <dbReference type="Proteomes" id="UP000523007"/>
    </source>
</evidence>
<sequence length="78" mass="9001">MKLLRTIRALFRRRPVGGDILLWHAPEPIDPTLSSPPRGPIRMSPGYFDMSPAARKAIGEDAIAEMNKMSRQQRRRMW</sequence>
<gene>
    <name evidence="2" type="ORF">F4561_002702</name>
</gene>
<proteinExistence type="predicted"/>
<reference evidence="2 3" key="1">
    <citation type="submission" date="2020-08" db="EMBL/GenBank/DDBJ databases">
        <title>Sequencing the genomes of 1000 actinobacteria strains.</title>
        <authorList>
            <person name="Klenk H.-P."/>
        </authorList>
    </citation>
    <scope>NUCLEOTIDE SEQUENCE [LARGE SCALE GENOMIC DNA]</scope>
    <source>
        <strain evidence="2 3">DSM 102030</strain>
    </source>
</reference>
<evidence type="ECO:0000256" key="1">
    <source>
        <dbReference type="SAM" id="MobiDB-lite"/>
    </source>
</evidence>
<dbReference type="EMBL" id="JACHJT010000001">
    <property type="protein sequence ID" value="MBB4931882.1"/>
    <property type="molecule type" value="Genomic_DNA"/>
</dbReference>
<dbReference type="AlphaFoldDB" id="A0A7W7RHB2"/>
<dbReference type="Proteomes" id="UP000523007">
    <property type="component" value="Unassembled WGS sequence"/>
</dbReference>
<accession>A0A7W7RHB2</accession>
<evidence type="ECO:0000313" key="2">
    <source>
        <dbReference type="EMBL" id="MBB4931882.1"/>
    </source>
</evidence>
<organism evidence="2 3">
    <name type="scientific">Lipingzhangella halophila</name>
    <dbReference type="NCBI Taxonomy" id="1783352"/>
    <lineage>
        <taxon>Bacteria</taxon>
        <taxon>Bacillati</taxon>
        <taxon>Actinomycetota</taxon>
        <taxon>Actinomycetes</taxon>
        <taxon>Streptosporangiales</taxon>
        <taxon>Nocardiopsidaceae</taxon>
        <taxon>Lipingzhangella</taxon>
    </lineage>
</organism>
<feature type="region of interest" description="Disordered" evidence="1">
    <location>
        <begin position="29"/>
        <end position="48"/>
    </location>
</feature>
<protein>
    <submittedName>
        <fullName evidence="2">Uncharacterized protein</fullName>
    </submittedName>
</protein>
<dbReference type="RefSeq" id="WP_184578770.1">
    <property type="nucleotide sequence ID" value="NZ_JACHJT010000001.1"/>
</dbReference>
<comment type="caution">
    <text evidence="2">The sequence shown here is derived from an EMBL/GenBank/DDBJ whole genome shotgun (WGS) entry which is preliminary data.</text>
</comment>